<feature type="binding site" evidence="6">
    <location>
        <position position="96"/>
    </location>
    <ligand>
        <name>Zn(2+)</name>
        <dbReference type="ChEBI" id="CHEBI:29105"/>
    </ligand>
</feature>
<sequence length="663" mass="77334">MEELAGEIVYVKLEPEDPVDYPLPEIEIIANALESDFPTDTERVNQYCRLCLRERPTLYPLMSRVQNVTVPDMIQAVTAICVNPRDNLPQKVCIQCVVRLDYAYNIRKEFAESQRVLKNLAKSKVSKLWECLNDYQKGTLAMTETRSEELLRQHKDIISKRLIRKEEMIKAEPDAKPEDVVEAILDTEQDEATVEGAENVEQVKHGKEDIPDEVEGYDAWEIDSNEDEIDLPPKKKKKNLNHSGQSRFRKILNYKILFDESDIDPNKCYICQEVFSDVTNLELHLPKHKDMVPYSCGKCKGTILETKPIVTVIMVNRHFRMHAGSMQCPECPYRCYKGYCMYNHLKKFHLSDPNEGCTCETCGYKTKHRRTLEMHLRMHKNVDEGRFTCSFCAKKFGTKARLQRHERIHTNERPYGCRYCTKSFTNETTFRAHERSHTGEKGYCCEYCGKGNPTKSALDAHLATVHRLELEKTGQKKPSNKDKNVKIGKPIKCTHEGCNYVAKNRSQYYQHKPLHILKFHCPHCDLRFPTKQRLDMHEYVHTKVKKYCCDVCGKSFRFLNIFTEHMATHNGIRSYACEICNLAFVRERNLKEHMKKHSDVLDYACRHCGKKFRYRADLSKHEKTHKDPEALTKQEIDLGCSDKLDVITEQCDEQNLMEEYLDE</sequence>
<dbReference type="Proteomes" id="UP000069940">
    <property type="component" value="Unassembled WGS sequence"/>
</dbReference>
<dbReference type="SUPFAM" id="SSF57667">
    <property type="entry name" value="beta-beta-alpha zinc fingers"/>
    <property type="match status" value="5"/>
</dbReference>
<dbReference type="SUPFAM" id="SSF57716">
    <property type="entry name" value="Glucocorticoid receptor-like (DNA-binding domain)"/>
    <property type="match status" value="1"/>
</dbReference>
<protein>
    <recommendedName>
        <fullName evidence="11">C2h2-type zn-finger protein</fullName>
    </recommendedName>
</protein>
<dbReference type="RefSeq" id="XP_062705624.1">
    <property type="nucleotide sequence ID" value="XM_062849640.1"/>
</dbReference>
<dbReference type="SMART" id="SM00868">
    <property type="entry name" value="zf-AD"/>
    <property type="match status" value="1"/>
</dbReference>
<feature type="domain" description="C2H2-type" evidence="7">
    <location>
        <begin position="415"/>
        <end position="442"/>
    </location>
</feature>
<evidence type="ECO:0000259" key="7">
    <source>
        <dbReference type="PROSITE" id="PS50157"/>
    </source>
</evidence>
<dbReference type="EnsemblMetazoa" id="AALFPA23_006377.R8268">
    <property type="protein sequence ID" value="AALFPA23_006377.P8268"/>
    <property type="gene ID" value="AALFPA23_006377"/>
</dbReference>
<evidence type="ECO:0000313" key="9">
    <source>
        <dbReference type="EnsemblMetazoa" id="AALFPA23_006377.P8268"/>
    </source>
</evidence>
<dbReference type="PANTHER" id="PTHR24379:SF126">
    <property type="entry name" value="LD25880P"/>
    <property type="match status" value="1"/>
</dbReference>
<evidence type="ECO:0000256" key="3">
    <source>
        <dbReference type="ARBA" id="ARBA00022771"/>
    </source>
</evidence>
<feature type="domain" description="C2H2-type" evidence="7">
    <location>
        <begin position="575"/>
        <end position="598"/>
    </location>
</feature>
<dbReference type="PROSITE" id="PS51915">
    <property type="entry name" value="ZAD"/>
    <property type="match status" value="1"/>
</dbReference>
<dbReference type="PANTHER" id="PTHR24379">
    <property type="entry name" value="KRAB AND ZINC FINGER DOMAIN-CONTAINING"/>
    <property type="match status" value="1"/>
</dbReference>
<evidence type="ECO:0000256" key="5">
    <source>
        <dbReference type="PROSITE-ProRule" id="PRU00042"/>
    </source>
</evidence>
<keyword evidence="3 5" id="KW-0863">Zinc-finger</keyword>
<dbReference type="Gene3D" id="3.40.1800.20">
    <property type="match status" value="1"/>
</dbReference>
<feature type="domain" description="C2H2-type" evidence="7">
    <location>
        <begin position="266"/>
        <end position="293"/>
    </location>
</feature>
<feature type="domain" description="C2H2-type" evidence="7">
    <location>
        <begin position="443"/>
        <end position="471"/>
    </location>
</feature>
<feature type="domain" description="C2H2-type" evidence="7">
    <location>
        <begin position="519"/>
        <end position="546"/>
    </location>
</feature>
<evidence type="ECO:0000256" key="1">
    <source>
        <dbReference type="ARBA" id="ARBA00022723"/>
    </source>
</evidence>
<evidence type="ECO:0000256" key="6">
    <source>
        <dbReference type="PROSITE-ProRule" id="PRU01263"/>
    </source>
</evidence>
<feature type="binding site" evidence="6">
    <location>
        <position position="48"/>
    </location>
    <ligand>
        <name>Zn(2+)</name>
        <dbReference type="ChEBI" id="CHEBI:29105"/>
    </ligand>
</feature>
<dbReference type="PROSITE" id="PS00028">
    <property type="entry name" value="ZINC_FINGER_C2H2_1"/>
    <property type="match status" value="7"/>
</dbReference>
<keyword evidence="10" id="KW-1185">Reference proteome</keyword>
<feature type="domain" description="C2H2-type" evidence="7">
    <location>
        <begin position="603"/>
        <end position="630"/>
    </location>
</feature>
<proteinExistence type="predicted"/>
<evidence type="ECO:0000313" key="10">
    <source>
        <dbReference type="Proteomes" id="UP000069940"/>
    </source>
</evidence>
<feature type="domain" description="ZAD" evidence="8">
    <location>
        <begin position="46"/>
        <end position="120"/>
    </location>
</feature>
<dbReference type="GeneID" id="109621297"/>
<evidence type="ECO:0000259" key="8">
    <source>
        <dbReference type="PROSITE" id="PS51915"/>
    </source>
</evidence>
<dbReference type="Pfam" id="PF00096">
    <property type="entry name" value="zf-C2H2"/>
    <property type="match status" value="4"/>
</dbReference>
<keyword evidence="1 6" id="KW-0479">Metal-binding</keyword>
<evidence type="ECO:0008006" key="11">
    <source>
        <dbReference type="Google" id="ProtNLM"/>
    </source>
</evidence>
<dbReference type="Gene3D" id="3.30.160.60">
    <property type="entry name" value="Classic Zinc Finger"/>
    <property type="match status" value="8"/>
</dbReference>
<feature type="binding site" evidence="6">
    <location>
        <position position="93"/>
    </location>
    <ligand>
        <name>Zn(2+)</name>
        <dbReference type="ChEBI" id="CHEBI:29105"/>
    </ligand>
</feature>
<dbReference type="Pfam" id="PF07776">
    <property type="entry name" value="zf-AD"/>
    <property type="match status" value="1"/>
</dbReference>
<reference evidence="9" key="2">
    <citation type="submission" date="2025-05" db="UniProtKB">
        <authorList>
            <consortium name="EnsemblMetazoa"/>
        </authorList>
    </citation>
    <scope>IDENTIFICATION</scope>
    <source>
        <strain evidence="9">Foshan</strain>
    </source>
</reference>
<feature type="domain" description="C2H2-type" evidence="7">
    <location>
        <begin position="357"/>
        <end position="384"/>
    </location>
</feature>
<feature type="domain" description="C2H2-type" evidence="7">
    <location>
        <begin position="547"/>
        <end position="574"/>
    </location>
</feature>
<accession>A0ABM1Y717</accession>
<dbReference type="SMART" id="SM00355">
    <property type="entry name" value="ZnF_C2H2"/>
    <property type="match status" value="12"/>
</dbReference>
<dbReference type="InterPro" id="IPR036236">
    <property type="entry name" value="Znf_C2H2_sf"/>
</dbReference>
<evidence type="ECO:0000256" key="2">
    <source>
        <dbReference type="ARBA" id="ARBA00022737"/>
    </source>
</evidence>
<evidence type="ECO:0000256" key="4">
    <source>
        <dbReference type="ARBA" id="ARBA00022833"/>
    </source>
</evidence>
<dbReference type="PROSITE" id="PS50157">
    <property type="entry name" value="ZINC_FINGER_C2H2_2"/>
    <property type="match status" value="9"/>
</dbReference>
<dbReference type="Pfam" id="PF13912">
    <property type="entry name" value="zf-C2H2_6"/>
    <property type="match status" value="1"/>
</dbReference>
<organism evidence="9 10">
    <name type="scientific">Aedes albopictus</name>
    <name type="common">Asian tiger mosquito</name>
    <name type="synonym">Stegomyia albopicta</name>
    <dbReference type="NCBI Taxonomy" id="7160"/>
    <lineage>
        <taxon>Eukaryota</taxon>
        <taxon>Metazoa</taxon>
        <taxon>Ecdysozoa</taxon>
        <taxon>Arthropoda</taxon>
        <taxon>Hexapoda</taxon>
        <taxon>Insecta</taxon>
        <taxon>Pterygota</taxon>
        <taxon>Neoptera</taxon>
        <taxon>Endopterygota</taxon>
        <taxon>Diptera</taxon>
        <taxon>Nematocera</taxon>
        <taxon>Culicoidea</taxon>
        <taxon>Culicidae</taxon>
        <taxon>Culicinae</taxon>
        <taxon>Aedini</taxon>
        <taxon>Aedes</taxon>
        <taxon>Stegomyia</taxon>
    </lineage>
</organism>
<dbReference type="InterPro" id="IPR012934">
    <property type="entry name" value="Znf_AD"/>
</dbReference>
<dbReference type="InterPro" id="IPR013087">
    <property type="entry name" value="Znf_C2H2_type"/>
</dbReference>
<name>A0ABM1Y717_AEDAL</name>
<keyword evidence="4 6" id="KW-0862">Zinc</keyword>
<feature type="binding site" evidence="6">
    <location>
        <position position="51"/>
    </location>
    <ligand>
        <name>Zn(2+)</name>
        <dbReference type="ChEBI" id="CHEBI:29105"/>
    </ligand>
</feature>
<feature type="domain" description="C2H2-type" evidence="7">
    <location>
        <begin position="387"/>
        <end position="414"/>
    </location>
</feature>
<keyword evidence="2" id="KW-0677">Repeat</keyword>
<reference evidence="10" key="1">
    <citation type="journal article" date="2015" name="Proc. Natl. Acad. Sci. U.S.A.">
        <title>Genome sequence of the Asian Tiger mosquito, Aedes albopictus, reveals insights into its biology, genetics, and evolution.</title>
        <authorList>
            <person name="Chen X.G."/>
            <person name="Jiang X."/>
            <person name="Gu J."/>
            <person name="Xu M."/>
            <person name="Wu Y."/>
            <person name="Deng Y."/>
            <person name="Zhang C."/>
            <person name="Bonizzoni M."/>
            <person name="Dermauw W."/>
            <person name="Vontas J."/>
            <person name="Armbruster P."/>
            <person name="Huang X."/>
            <person name="Yang Y."/>
            <person name="Zhang H."/>
            <person name="He W."/>
            <person name="Peng H."/>
            <person name="Liu Y."/>
            <person name="Wu K."/>
            <person name="Chen J."/>
            <person name="Lirakis M."/>
            <person name="Topalis P."/>
            <person name="Van Leeuwen T."/>
            <person name="Hall A.B."/>
            <person name="Jiang X."/>
            <person name="Thorpe C."/>
            <person name="Mueller R.L."/>
            <person name="Sun C."/>
            <person name="Waterhouse R.M."/>
            <person name="Yan G."/>
            <person name="Tu Z.J."/>
            <person name="Fang X."/>
            <person name="James A.A."/>
        </authorList>
    </citation>
    <scope>NUCLEOTIDE SEQUENCE [LARGE SCALE GENOMIC DNA]</scope>
    <source>
        <strain evidence="10">Foshan</strain>
    </source>
</reference>